<comment type="caution">
    <text evidence="1">The sequence shown here is derived from an EMBL/GenBank/DDBJ whole genome shotgun (WGS) entry which is preliminary data.</text>
</comment>
<name>A0A7V8NNI0_9BACT</name>
<protein>
    <submittedName>
        <fullName evidence="1">Peptidase S10</fullName>
    </submittedName>
</protein>
<reference evidence="1" key="1">
    <citation type="submission" date="2020-06" db="EMBL/GenBank/DDBJ databases">
        <title>Legume-microbial interactions unlock mineral nutrients during tropical forest succession.</title>
        <authorList>
            <person name="Epihov D.Z."/>
        </authorList>
    </citation>
    <scope>NUCLEOTIDE SEQUENCE [LARGE SCALE GENOMIC DNA]</scope>
    <source>
        <strain evidence="1">Pan2503</strain>
    </source>
</reference>
<keyword evidence="2" id="KW-1185">Reference proteome</keyword>
<sequence length="395" mass="43056">TGSGPYKVVPNQYSLLDKSDLVFVDAVGTGFSRPVGKGTIRDFAGTDQDVRAFAKFIYRYVSVNHRWNSPKFLFGESYGTTRSAALADALQNDGMSLNGVILMSSILNYFVNAPGSDAQFIGTLPSFAAIAWHYEKVSHRGKDQQTFLNEVRAFARGPYAEALAQGQTLPEAQVDAVALKLAGYTGLSVKYLKDANLRVSPARFRKELLRDQRAILGRYDARFEGTDVDAAGETPGYDPSDSGISGAFVAALHDYLDNELKYSSNETYLPSGPGINQAWDHGHRLGSAQPTGGPGQGQPMRDAYVAGDLADAMRKNPRLRVFSANGLFDLATPFFITEYDLAHIELEPKLRGNIEFGYYPSGHMIYLNVDALKQFKGDIAGFYARAAANPDAKAS</sequence>
<dbReference type="Gene3D" id="3.40.50.1820">
    <property type="entry name" value="alpha/beta hydrolase"/>
    <property type="match status" value="1"/>
</dbReference>
<dbReference type="InterPro" id="IPR029058">
    <property type="entry name" value="AB_hydrolase_fold"/>
</dbReference>
<feature type="non-terminal residue" evidence="1">
    <location>
        <position position="1"/>
    </location>
</feature>
<accession>A0A7V8NNI0</accession>
<dbReference type="AlphaFoldDB" id="A0A7V8NNI0"/>
<evidence type="ECO:0000313" key="1">
    <source>
        <dbReference type="EMBL" id="MBA0084387.1"/>
    </source>
</evidence>
<dbReference type="EMBL" id="JACDQQ010000510">
    <property type="protein sequence ID" value="MBA0084387.1"/>
    <property type="molecule type" value="Genomic_DNA"/>
</dbReference>
<feature type="non-terminal residue" evidence="1">
    <location>
        <position position="395"/>
    </location>
</feature>
<organism evidence="1 2">
    <name type="scientific">Candidatus Acidiferrum panamense</name>
    <dbReference type="NCBI Taxonomy" id="2741543"/>
    <lineage>
        <taxon>Bacteria</taxon>
        <taxon>Pseudomonadati</taxon>
        <taxon>Acidobacteriota</taxon>
        <taxon>Terriglobia</taxon>
        <taxon>Candidatus Acidiferrales</taxon>
        <taxon>Candidatus Acidiferrum</taxon>
    </lineage>
</organism>
<dbReference type="Proteomes" id="UP000567293">
    <property type="component" value="Unassembled WGS sequence"/>
</dbReference>
<gene>
    <name evidence="1" type="ORF">HRJ53_05275</name>
</gene>
<dbReference type="SUPFAM" id="SSF53474">
    <property type="entry name" value="alpha/beta-Hydrolases"/>
    <property type="match status" value="1"/>
</dbReference>
<evidence type="ECO:0000313" key="2">
    <source>
        <dbReference type="Proteomes" id="UP000567293"/>
    </source>
</evidence>
<proteinExistence type="predicted"/>